<comment type="caution">
    <text evidence="8">The sequence shown here is derived from an EMBL/GenBank/DDBJ whole genome shotgun (WGS) entry which is preliminary data.</text>
</comment>
<accession>A0A917ZS30</accession>
<dbReference type="RefSeq" id="WP_189132362.1">
    <property type="nucleotide sequence ID" value="NZ_BMMS01000013.1"/>
</dbReference>
<dbReference type="PANTHER" id="PTHR35007:SF4">
    <property type="entry name" value="CONSERVED TRANSMEMBRANE PROTEIN-RELATED"/>
    <property type="match status" value="1"/>
</dbReference>
<evidence type="ECO:0000256" key="6">
    <source>
        <dbReference type="SAM" id="Phobius"/>
    </source>
</evidence>
<organism evidence="8 9">
    <name type="scientific">Wenjunlia tyrosinilytica</name>
    <dbReference type="NCBI Taxonomy" id="1544741"/>
    <lineage>
        <taxon>Bacteria</taxon>
        <taxon>Bacillati</taxon>
        <taxon>Actinomycetota</taxon>
        <taxon>Actinomycetes</taxon>
        <taxon>Kitasatosporales</taxon>
        <taxon>Streptomycetaceae</taxon>
        <taxon>Wenjunlia</taxon>
    </lineage>
</organism>
<protein>
    <submittedName>
        <fullName evidence="8">Membrane protein</fullName>
    </submittedName>
</protein>
<keyword evidence="5 6" id="KW-0472">Membrane</keyword>
<evidence type="ECO:0000256" key="4">
    <source>
        <dbReference type="ARBA" id="ARBA00022989"/>
    </source>
</evidence>
<evidence type="ECO:0000313" key="9">
    <source>
        <dbReference type="Proteomes" id="UP000641932"/>
    </source>
</evidence>
<evidence type="ECO:0000259" key="7">
    <source>
        <dbReference type="Pfam" id="PF00482"/>
    </source>
</evidence>
<feature type="transmembrane region" description="Helical" evidence="6">
    <location>
        <begin position="247"/>
        <end position="266"/>
    </location>
</feature>
<gene>
    <name evidence="8" type="ORF">GCM10012280_32100</name>
</gene>
<sequence>MSPVTLVSLVALAGAAAWLLSGRDEALHRARLVTAGGGEGGASGASSWPPGSALSRCWREGAEALRTLLTPERSPVAAQALCVAVGLVLAVLLSSPVPALAGIGSVPVVRRLLRRRAARRKATRRRSAVIELCSTVAGELRTGRLPNEVLAAALAESTWSADPDMPGASAGVVAAARFGGDVPRALLRAARAPGAEGLAGMAACWQVALDRGTFLAEGLDRVAEALRADERQREDLEALLAGPKSTAALLAVLPVFGLALGSMMGAHPLRVLHTPAGLACLVLGVALECAGIAWTGRITRGAS</sequence>
<proteinExistence type="predicted"/>
<dbReference type="Pfam" id="PF00482">
    <property type="entry name" value="T2SSF"/>
    <property type="match status" value="1"/>
</dbReference>
<dbReference type="AlphaFoldDB" id="A0A917ZS30"/>
<keyword evidence="9" id="KW-1185">Reference proteome</keyword>
<keyword evidence="3 6" id="KW-0812">Transmembrane</keyword>
<evidence type="ECO:0000256" key="5">
    <source>
        <dbReference type="ARBA" id="ARBA00023136"/>
    </source>
</evidence>
<keyword evidence="4 6" id="KW-1133">Transmembrane helix</keyword>
<comment type="subcellular location">
    <subcellularLocation>
        <location evidence="1">Cell membrane</location>
        <topology evidence="1">Multi-pass membrane protein</topology>
    </subcellularLocation>
</comment>
<reference evidence="8" key="2">
    <citation type="submission" date="2020-09" db="EMBL/GenBank/DDBJ databases">
        <authorList>
            <person name="Sun Q."/>
            <person name="Zhou Y."/>
        </authorList>
    </citation>
    <scope>NUCLEOTIDE SEQUENCE</scope>
    <source>
        <strain evidence="8">CGMCC 4.7201</strain>
    </source>
</reference>
<dbReference type="EMBL" id="BMMS01000013">
    <property type="protein sequence ID" value="GGO89307.1"/>
    <property type="molecule type" value="Genomic_DNA"/>
</dbReference>
<dbReference type="GO" id="GO:0005886">
    <property type="term" value="C:plasma membrane"/>
    <property type="evidence" value="ECO:0007669"/>
    <property type="project" value="UniProtKB-SubCell"/>
</dbReference>
<name>A0A917ZS30_9ACTN</name>
<evidence type="ECO:0000313" key="8">
    <source>
        <dbReference type="EMBL" id="GGO89307.1"/>
    </source>
</evidence>
<dbReference type="InterPro" id="IPR018076">
    <property type="entry name" value="T2SS_GspF_dom"/>
</dbReference>
<evidence type="ECO:0000256" key="2">
    <source>
        <dbReference type="ARBA" id="ARBA00022475"/>
    </source>
</evidence>
<reference evidence="8" key="1">
    <citation type="journal article" date="2014" name="Int. J. Syst. Evol. Microbiol.">
        <title>Complete genome sequence of Corynebacterium casei LMG S-19264T (=DSM 44701T), isolated from a smear-ripened cheese.</title>
        <authorList>
            <consortium name="US DOE Joint Genome Institute (JGI-PGF)"/>
            <person name="Walter F."/>
            <person name="Albersmeier A."/>
            <person name="Kalinowski J."/>
            <person name="Ruckert C."/>
        </authorList>
    </citation>
    <scope>NUCLEOTIDE SEQUENCE</scope>
    <source>
        <strain evidence="8">CGMCC 4.7201</strain>
    </source>
</reference>
<feature type="transmembrane region" description="Helical" evidence="6">
    <location>
        <begin position="272"/>
        <end position="294"/>
    </location>
</feature>
<evidence type="ECO:0000256" key="3">
    <source>
        <dbReference type="ARBA" id="ARBA00022692"/>
    </source>
</evidence>
<dbReference type="Proteomes" id="UP000641932">
    <property type="component" value="Unassembled WGS sequence"/>
</dbReference>
<keyword evidence="2" id="KW-1003">Cell membrane</keyword>
<evidence type="ECO:0000256" key="1">
    <source>
        <dbReference type="ARBA" id="ARBA00004651"/>
    </source>
</evidence>
<feature type="domain" description="Type II secretion system protein GspF" evidence="7">
    <location>
        <begin position="133"/>
        <end position="260"/>
    </location>
</feature>
<dbReference type="PANTHER" id="PTHR35007">
    <property type="entry name" value="INTEGRAL MEMBRANE PROTEIN-RELATED"/>
    <property type="match status" value="1"/>
</dbReference>
<feature type="transmembrane region" description="Helical" evidence="6">
    <location>
        <begin position="76"/>
        <end position="109"/>
    </location>
</feature>